<dbReference type="InterPro" id="IPR023397">
    <property type="entry name" value="SAM-dep_MeTrfase_MraW_recog"/>
</dbReference>
<keyword evidence="3 6" id="KW-0489">Methyltransferase</keyword>
<reference evidence="8 9" key="1">
    <citation type="submission" date="2018-06" db="EMBL/GenBank/DDBJ databases">
        <authorList>
            <consortium name="Pathogen Informatics"/>
            <person name="Doyle S."/>
        </authorList>
    </citation>
    <scope>NUCLEOTIDE SEQUENCE [LARGE SCALE GENOMIC DNA]</scope>
    <source>
        <strain evidence="8 9">NCTC11535</strain>
    </source>
</reference>
<name>A0ABY1VP79_9ACTO</name>
<dbReference type="SUPFAM" id="SSF53335">
    <property type="entry name" value="S-adenosyl-L-methionine-dependent methyltransferases"/>
    <property type="match status" value="1"/>
</dbReference>
<evidence type="ECO:0000256" key="6">
    <source>
        <dbReference type="HAMAP-Rule" id="MF_01007"/>
    </source>
</evidence>
<proteinExistence type="inferred from homology"/>
<dbReference type="GO" id="GO:0032259">
    <property type="term" value="P:methylation"/>
    <property type="evidence" value="ECO:0007669"/>
    <property type="project" value="UniProtKB-KW"/>
</dbReference>
<dbReference type="Pfam" id="PF01795">
    <property type="entry name" value="Methyltransf_5"/>
    <property type="match status" value="1"/>
</dbReference>
<keyword evidence="4 6" id="KW-0808">Transferase</keyword>
<feature type="binding site" evidence="6">
    <location>
        <position position="100"/>
    </location>
    <ligand>
        <name>S-adenosyl-L-methionine</name>
        <dbReference type="ChEBI" id="CHEBI:59789"/>
    </ligand>
</feature>
<dbReference type="NCBIfam" id="TIGR00006">
    <property type="entry name" value="16S rRNA (cytosine(1402)-N(4))-methyltransferase RsmH"/>
    <property type="match status" value="1"/>
</dbReference>
<evidence type="ECO:0000256" key="5">
    <source>
        <dbReference type="ARBA" id="ARBA00022691"/>
    </source>
</evidence>
<feature type="binding site" evidence="6">
    <location>
        <position position="132"/>
    </location>
    <ligand>
        <name>S-adenosyl-L-methionine</name>
        <dbReference type="ChEBI" id="CHEBI:59789"/>
    </ligand>
</feature>
<dbReference type="HAMAP" id="MF_01007">
    <property type="entry name" value="16SrRNA_methyltr_H"/>
    <property type="match status" value="1"/>
</dbReference>
<evidence type="ECO:0000256" key="2">
    <source>
        <dbReference type="ARBA" id="ARBA00022552"/>
    </source>
</evidence>
<keyword evidence="9" id="KW-1185">Reference proteome</keyword>
<evidence type="ECO:0000256" key="1">
    <source>
        <dbReference type="ARBA" id="ARBA00010396"/>
    </source>
</evidence>
<keyword evidence="6" id="KW-0963">Cytoplasm</keyword>
<evidence type="ECO:0000256" key="4">
    <source>
        <dbReference type="ARBA" id="ARBA00022679"/>
    </source>
</evidence>
<comment type="similarity">
    <text evidence="1 6">Belongs to the methyltransferase superfamily. RsmH family.</text>
</comment>
<dbReference type="InterPro" id="IPR002903">
    <property type="entry name" value="RsmH"/>
</dbReference>
<feature type="binding site" evidence="6">
    <location>
        <position position="73"/>
    </location>
    <ligand>
        <name>S-adenosyl-L-methionine</name>
        <dbReference type="ChEBI" id="CHEBI:59789"/>
    </ligand>
</feature>
<evidence type="ECO:0000256" key="7">
    <source>
        <dbReference type="SAM" id="MobiDB-lite"/>
    </source>
</evidence>
<evidence type="ECO:0000313" key="9">
    <source>
        <dbReference type="Proteomes" id="UP000250006"/>
    </source>
</evidence>
<comment type="caution">
    <text evidence="8">The sequence shown here is derived from an EMBL/GenBank/DDBJ whole genome shotgun (WGS) entry which is preliminary data.</text>
</comment>
<dbReference type="SUPFAM" id="SSF81799">
    <property type="entry name" value="Putative methyltransferase TM0872, insert domain"/>
    <property type="match status" value="1"/>
</dbReference>
<comment type="catalytic activity">
    <reaction evidence="6">
        <text>cytidine(1402) in 16S rRNA + S-adenosyl-L-methionine = N(4)-methylcytidine(1402) in 16S rRNA + S-adenosyl-L-homocysteine + H(+)</text>
        <dbReference type="Rhea" id="RHEA:42928"/>
        <dbReference type="Rhea" id="RHEA-COMP:10286"/>
        <dbReference type="Rhea" id="RHEA-COMP:10287"/>
        <dbReference type="ChEBI" id="CHEBI:15378"/>
        <dbReference type="ChEBI" id="CHEBI:57856"/>
        <dbReference type="ChEBI" id="CHEBI:59789"/>
        <dbReference type="ChEBI" id="CHEBI:74506"/>
        <dbReference type="ChEBI" id="CHEBI:82748"/>
        <dbReference type="EC" id="2.1.1.199"/>
    </reaction>
</comment>
<dbReference type="RefSeq" id="WP_111836839.1">
    <property type="nucleotide sequence ID" value="NZ_UAPQ01000008.1"/>
</dbReference>
<feature type="region of interest" description="Disordered" evidence="7">
    <location>
        <begin position="336"/>
        <end position="377"/>
    </location>
</feature>
<dbReference type="PANTHER" id="PTHR11265:SF0">
    <property type="entry name" value="12S RRNA N4-METHYLCYTIDINE METHYLTRANSFERASE"/>
    <property type="match status" value="1"/>
</dbReference>
<keyword evidence="5 6" id="KW-0949">S-adenosyl-L-methionine</keyword>
<keyword evidence="2 6" id="KW-0698">rRNA processing</keyword>
<dbReference type="PANTHER" id="PTHR11265">
    <property type="entry name" value="S-ADENOSYL-METHYLTRANSFERASE MRAW"/>
    <property type="match status" value="1"/>
</dbReference>
<dbReference type="GO" id="GO:0008168">
    <property type="term" value="F:methyltransferase activity"/>
    <property type="evidence" value="ECO:0007669"/>
    <property type="project" value="UniProtKB-KW"/>
</dbReference>
<organism evidence="8 9">
    <name type="scientific">Actinomyces bovis</name>
    <dbReference type="NCBI Taxonomy" id="1658"/>
    <lineage>
        <taxon>Bacteria</taxon>
        <taxon>Bacillati</taxon>
        <taxon>Actinomycetota</taxon>
        <taxon>Actinomycetes</taxon>
        <taxon>Actinomycetales</taxon>
        <taxon>Actinomycetaceae</taxon>
        <taxon>Actinomyces</taxon>
    </lineage>
</organism>
<comment type="function">
    <text evidence="6">Specifically methylates the N4 position of cytidine in position 1402 (C1402) of 16S rRNA.</text>
</comment>
<dbReference type="Proteomes" id="UP000250006">
    <property type="component" value="Unassembled WGS sequence"/>
</dbReference>
<evidence type="ECO:0000256" key="3">
    <source>
        <dbReference type="ARBA" id="ARBA00022603"/>
    </source>
</evidence>
<dbReference type="InterPro" id="IPR029063">
    <property type="entry name" value="SAM-dependent_MTases_sf"/>
</dbReference>
<sequence length="377" mass="40642">MQVSADITGETQRPTAERHTPVLLQRCLDLLAPAIESTPSSYGPVLIDCTLGLGGHTEAALQRFANLKVVGIDRDPQAIALASSRLAAFGERFQAVHTTYDCVQQVAAEQAQADMDGLVDGVLMDLGVSSLQLDDVPRGFSYARPAPLDMRMDQSQGRSAAELLATADAVEIARILRDYGEERFASRIAAAIVRRREAGQPVQTTDALVDVVRESIPAAARRTGGNPAKRTFQALRVAVNSELEVLAAALPRALDSLRVGGRLVVESYQSLEDRLVKTALTAGSKSRAPEGLPVIPEADRPYLELLVHGAEQADELELAANPRSAPVRLRAAERVRAVNQAPAQAKAVATPSSSRRRTAGRTDKDHKRNSNRRRSSR</sequence>
<evidence type="ECO:0000313" key="8">
    <source>
        <dbReference type="EMBL" id="SPT53924.1"/>
    </source>
</evidence>
<feature type="binding site" evidence="6">
    <location>
        <position position="125"/>
    </location>
    <ligand>
        <name>S-adenosyl-L-methionine</name>
        <dbReference type="ChEBI" id="CHEBI:59789"/>
    </ligand>
</feature>
<dbReference type="Gene3D" id="1.10.150.170">
    <property type="entry name" value="Putative methyltransferase TM0872, insert domain"/>
    <property type="match status" value="1"/>
</dbReference>
<dbReference type="EC" id="2.1.1.199" evidence="6"/>
<protein>
    <recommendedName>
        <fullName evidence="6">Ribosomal RNA small subunit methyltransferase H</fullName>
        <ecNumber evidence="6">2.1.1.199</ecNumber>
    </recommendedName>
    <alternativeName>
        <fullName evidence="6">16S rRNA m(4)C1402 methyltransferase</fullName>
    </alternativeName>
    <alternativeName>
        <fullName evidence="6">rRNA (cytosine-N(4)-)-methyltransferase RsmH</fullName>
    </alternativeName>
</protein>
<feature type="binding site" evidence="6">
    <location>
        <begin position="54"/>
        <end position="56"/>
    </location>
    <ligand>
        <name>S-adenosyl-L-methionine</name>
        <dbReference type="ChEBI" id="CHEBI:59789"/>
    </ligand>
</feature>
<gene>
    <name evidence="6 8" type="primary">rsmH</name>
    <name evidence="8" type="ORF">NCTC11535_01616</name>
</gene>
<accession>A0ABY1VP79</accession>
<dbReference type="Gene3D" id="3.40.50.150">
    <property type="entry name" value="Vaccinia Virus protein VP39"/>
    <property type="match status" value="1"/>
</dbReference>
<comment type="subcellular location">
    <subcellularLocation>
        <location evidence="6">Cytoplasm</location>
    </subcellularLocation>
</comment>
<dbReference type="EMBL" id="UAPQ01000008">
    <property type="protein sequence ID" value="SPT53924.1"/>
    <property type="molecule type" value="Genomic_DNA"/>
</dbReference>